<dbReference type="Proteomes" id="UP000829685">
    <property type="component" value="Unassembled WGS sequence"/>
</dbReference>
<protein>
    <submittedName>
        <fullName evidence="3">Uncharacterized protein</fullName>
    </submittedName>
</protein>
<keyword evidence="2" id="KW-0812">Transmembrane</keyword>
<evidence type="ECO:0000256" key="2">
    <source>
        <dbReference type="SAM" id="Phobius"/>
    </source>
</evidence>
<evidence type="ECO:0000256" key="1">
    <source>
        <dbReference type="SAM" id="MobiDB-lite"/>
    </source>
</evidence>
<name>A0A9P9WB94_9PEZI</name>
<gene>
    <name evidence="3" type="ORF">JX265_012001</name>
</gene>
<organism evidence="3 4">
    <name type="scientific">Neoarthrinium moseri</name>
    <dbReference type="NCBI Taxonomy" id="1658444"/>
    <lineage>
        <taxon>Eukaryota</taxon>
        <taxon>Fungi</taxon>
        <taxon>Dikarya</taxon>
        <taxon>Ascomycota</taxon>
        <taxon>Pezizomycotina</taxon>
        <taxon>Sordariomycetes</taxon>
        <taxon>Xylariomycetidae</taxon>
        <taxon>Amphisphaeriales</taxon>
        <taxon>Apiosporaceae</taxon>
        <taxon>Neoarthrinium</taxon>
    </lineage>
</organism>
<feature type="transmembrane region" description="Helical" evidence="2">
    <location>
        <begin position="705"/>
        <end position="726"/>
    </location>
</feature>
<dbReference type="EMBL" id="JAFIMR010000048">
    <property type="protein sequence ID" value="KAI1855918.1"/>
    <property type="molecule type" value="Genomic_DNA"/>
</dbReference>
<feature type="region of interest" description="Disordered" evidence="1">
    <location>
        <begin position="34"/>
        <end position="68"/>
    </location>
</feature>
<feature type="transmembrane region" description="Helical" evidence="2">
    <location>
        <begin position="268"/>
        <end position="288"/>
    </location>
</feature>
<comment type="caution">
    <text evidence="3">The sequence shown here is derived from an EMBL/GenBank/DDBJ whole genome shotgun (WGS) entry which is preliminary data.</text>
</comment>
<dbReference type="AlphaFoldDB" id="A0A9P9WB94"/>
<feature type="region of interest" description="Disordered" evidence="1">
    <location>
        <begin position="103"/>
        <end position="126"/>
    </location>
</feature>
<evidence type="ECO:0000313" key="3">
    <source>
        <dbReference type="EMBL" id="KAI1855918.1"/>
    </source>
</evidence>
<evidence type="ECO:0000313" key="4">
    <source>
        <dbReference type="Proteomes" id="UP000829685"/>
    </source>
</evidence>
<feature type="compositionally biased region" description="Polar residues" evidence="1">
    <location>
        <begin position="103"/>
        <end position="112"/>
    </location>
</feature>
<reference evidence="3" key="1">
    <citation type="submission" date="2021-03" db="EMBL/GenBank/DDBJ databases">
        <title>Revisited historic fungal species revealed as producer of novel bioactive compounds through whole genome sequencing and comparative genomics.</title>
        <authorList>
            <person name="Vignolle G.A."/>
            <person name="Hochenegger N."/>
            <person name="Mach R.L."/>
            <person name="Mach-Aigner A.R."/>
            <person name="Javad Rahimi M."/>
            <person name="Salim K.A."/>
            <person name="Chan C.M."/>
            <person name="Lim L.B.L."/>
            <person name="Cai F."/>
            <person name="Druzhinina I.S."/>
            <person name="U'Ren J.M."/>
            <person name="Derntl C."/>
        </authorList>
    </citation>
    <scope>NUCLEOTIDE SEQUENCE</scope>
    <source>
        <strain evidence="3">TUCIM 5799</strain>
    </source>
</reference>
<feature type="transmembrane region" description="Helical" evidence="2">
    <location>
        <begin position="210"/>
        <end position="230"/>
    </location>
</feature>
<keyword evidence="4" id="KW-1185">Reference proteome</keyword>
<sequence>MAGSSAHHAHIQRMMEGATAGLYAYQSPYSRLDGHEQTGWGDEIDLGEVDDSHSSPPSLRPSMDESDYRNPALSSIPVPLIPGAGASRESKFKEIFRNVSTSLGRNNVSSSPRGRRKSSEAVNPESTVDVDELAQKYGYVPRECHARHDVSIEAWDWLYICQIIMSILATVGSAVALFLAIHRKQWGQVISPSSEARMSHATSQSVFNGLYKLVEVMFAAVFVTFIGQILTRRAFAKNSKAINVAEVTMRNWVNQPGSLLTQYQGLPYAGLNMLGALTILATIGALLYSTACTALISPKPMWGQWNYDVNIHGYAWASWANIYYIKSTCPAIGSAFGDDYEYPWACLQIKFNGDSYRNLMAFLETWQNGTKATAVLSDRPPARAIIYGNTTLTSTWLDVYEPAEIVDGRLVNNVTLAMPHAGVSSLYSEKTSALTRLFQPTRNEDFGGYQVQAAVVSPVINVMCVNTFKKELEPLVDDSRKIEQTTDATSLDELFQWGKKYSRYRPAFTKLPMAHNLVTDRQWKIEGADATYLMAKSTSTSNYTLWEMGVSCRHPDAPWEANNPDFAIQYYDPTRNMTPTMKSPDWRNLTVEWSKSMGLNGGAQDNNASHARLLTDLILNKPELPPNMPSLAEALAVYASSVLVTGTIGASFGHNWYTGDYETKVARDPVLEVFEARWRTRQFISSYEAENADQGYESRPSALAVFYYIVLAVVLLANLVCLGYLVKHRGLVADFTEPQNLFTLAINSPPSRVLQGACGQGPEYRDLGTAFRVAYAPASNHYFFEDARDAPMRKAAKRLSRLSMATGGDQSYLHVVDGAYADSYKRLSSHKPLL</sequence>
<feature type="transmembrane region" description="Helical" evidence="2">
    <location>
        <begin position="157"/>
        <end position="181"/>
    </location>
</feature>
<accession>A0A9P9WB94</accession>
<keyword evidence="2" id="KW-0472">Membrane</keyword>
<proteinExistence type="predicted"/>
<keyword evidence="2" id="KW-1133">Transmembrane helix</keyword>